<comment type="subcellular location">
    <subcellularLocation>
        <location evidence="1">Membrane</location>
        <topology evidence="1">Multi-pass membrane protein</topology>
    </subcellularLocation>
</comment>
<keyword evidence="8 15" id="KW-1133">Transmembrane helix</keyword>
<evidence type="ECO:0000256" key="7">
    <source>
        <dbReference type="ARBA" id="ARBA00022958"/>
    </source>
</evidence>
<keyword evidence="4 15" id="KW-0812">Transmembrane</keyword>
<dbReference type="GO" id="GO:0034702">
    <property type="term" value="C:monoatomic ion channel complex"/>
    <property type="evidence" value="ECO:0007669"/>
    <property type="project" value="UniProtKB-KW"/>
</dbReference>
<dbReference type="InterPro" id="IPR000014">
    <property type="entry name" value="PAS"/>
</dbReference>
<dbReference type="Pfam" id="PF00520">
    <property type="entry name" value="Ion_trans"/>
    <property type="match status" value="1"/>
</dbReference>
<evidence type="ECO:0000256" key="15">
    <source>
        <dbReference type="SAM" id="Phobius"/>
    </source>
</evidence>
<evidence type="ECO:0000256" key="9">
    <source>
        <dbReference type="ARBA" id="ARBA00023065"/>
    </source>
</evidence>
<dbReference type="SMART" id="SM00086">
    <property type="entry name" value="PAC"/>
    <property type="match status" value="1"/>
</dbReference>
<sequence>MARRKGLLAPQNTFLDTIATRFNGTHSNFLLGSAQVPGIFPIVYCSDGFCELTGFPRSQIMQQCCSCEFLYGVNTCDEDKRHIKEALFQKEEFKTEITMYKKNGESFLCLLDIVPIKNGTNDVVMFLVSHKDVTNCQDDLSDSAEEVSSNASRSGSPSSLDSPQMPSFDKLNQRRRSRAVLYNLSENLEKKRKKGLFHAITKRMFGRRKSTVPEYKVATTLQSPLTILHFGTAKTIWDWFVVLVTVYVTSVVPYYAAIHSIPSNHTQPDNPLLRHSTSPKHLPIDILVEMVFIIDIVLTFRTTYVNKSGWVVSDFRRIAINYLRTWFVIDLIAALPVDTISGIFKVEFFAHPVPLLKTVRLLRLFRLLHKIDRWSQYSALVLAMLMLMFGLVAHWLACIWFTIGWQEFNEQPMGIKNGVGWLFELSETLQKPFYFNGTGGPDVTNSYITSLYFTLSSLTSVGFGNVSANTDSEKIFSICVMMIGALMHAVVFGNVTAIIQLMYARRQQYDIKMRDLKDFIKVNRLSKPIKRRMIDYFQQTWEESGGVNPNEIMKDFPREIRADVAMHLHKELLSMPMFQRGNTGFRRYLALHTRRCKVTPGEHVIYEGDPLSTVNVVCNGSLEVLQDQLVIGILGKGDIFGSDVDAQYPLLMTSRADVKALTYCELECISVEAIFNVIYLYPYFSESFINDIKSDYSCNLWEKGPHARKNSSSSNKDTPADFIPSSPKFNQEGDEVFERVPQCNGTSEIHKISRENLDERFPLIDLELPKSPSMCHITTENECSPAKNSVPSWTTETNTSIETSPTPRGDDVTDNDVEARVVTSGLEPATYYFSERETVGKRRRGLKDLLRSISTSFSEKSAPKDEKSPEILPKVTPPLPPCIRKKPLDDRPPASNTLIRSASDNLTTKKVKFMDQDFHAHSGRKSYSVTEEQLKGVPQKLKNLHRETVEATDPSPPPNIDSDVNTAEIFTFDFTPPNDEPSKNNNLVNKKSETTPSPKKLSAATLKSTSRRRRRQRRKSLSPNATLQINRGRFVAVEDGELHSDTTPQSLRERRQLGRISDSSFSDEDCVADHAHWSGTNRHNVKHENFPHCKHVLDSMQDLLVQVSALNADVRKLFALLNNPNSTSPHTRGFGHLGSAPTRPRRDASIPEDLDQFSRSFHPCPVTKYSRKINTPEVITNSDRPSRHGTAPLCVVTSPSGEAIEPEVDKMGATSGFRQAEVTDSRNSPMLSPLSPNCISSPLFMRNSPGLRLHSPIIESSHRLRQGFVPIDVGKGHVWNSCTDLEEDWGSKQLVVPFSGGGHGSESGYISNSPTLQLRDI</sequence>
<feature type="region of interest" description="Disordered" evidence="14">
    <location>
        <begin position="780"/>
        <end position="814"/>
    </location>
</feature>
<organism evidence="18">
    <name type="scientific">Phallusia mammillata</name>
    <dbReference type="NCBI Taxonomy" id="59560"/>
    <lineage>
        <taxon>Eukaryota</taxon>
        <taxon>Metazoa</taxon>
        <taxon>Chordata</taxon>
        <taxon>Tunicata</taxon>
        <taxon>Ascidiacea</taxon>
        <taxon>Phlebobranchia</taxon>
        <taxon>Ascidiidae</taxon>
        <taxon>Phallusia</taxon>
    </lineage>
</organism>
<dbReference type="InterPro" id="IPR001610">
    <property type="entry name" value="PAC"/>
</dbReference>
<dbReference type="PRINTS" id="PR01465">
    <property type="entry name" value="ELKCHANNEL"/>
</dbReference>
<dbReference type="GO" id="GO:0042391">
    <property type="term" value="P:regulation of membrane potential"/>
    <property type="evidence" value="ECO:0007669"/>
    <property type="project" value="TreeGrafter"/>
</dbReference>
<evidence type="ECO:0000256" key="4">
    <source>
        <dbReference type="ARBA" id="ARBA00022692"/>
    </source>
</evidence>
<dbReference type="PROSITE" id="PS50113">
    <property type="entry name" value="PAC"/>
    <property type="match status" value="1"/>
</dbReference>
<feature type="transmembrane region" description="Helical" evidence="15">
    <location>
        <begin position="281"/>
        <end position="300"/>
    </location>
</feature>
<dbReference type="InterPro" id="IPR003938">
    <property type="entry name" value="K_chnl_volt-dep_EAG/ELK/ERG"/>
</dbReference>
<feature type="region of interest" description="Disordered" evidence="14">
    <location>
        <begin position="972"/>
        <end position="1024"/>
    </location>
</feature>
<feature type="compositionally biased region" description="Polar residues" evidence="14">
    <location>
        <begin position="894"/>
        <end position="903"/>
    </location>
</feature>
<dbReference type="Gene3D" id="1.10.1200.260">
    <property type="match status" value="1"/>
</dbReference>
<dbReference type="PANTHER" id="PTHR10217:SF637">
    <property type="entry name" value="EAG-LIKE K[+] CHANNEL, ISOFORM A"/>
    <property type="match status" value="1"/>
</dbReference>
<feature type="compositionally biased region" description="Polar residues" evidence="14">
    <location>
        <begin position="780"/>
        <end position="806"/>
    </location>
</feature>
<dbReference type="Pfam" id="PF00027">
    <property type="entry name" value="cNMP_binding"/>
    <property type="match status" value="1"/>
</dbReference>
<dbReference type="EMBL" id="LR786130">
    <property type="protein sequence ID" value="CAB3258018.1"/>
    <property type="molecule type" value="mRNA"/>
</dbReference>
<dbReference type="PROSITE" id="PS50042">
    <property type="entry name" value="CNMP_BINDING_3"/>
    <property type="match status" value="1"/>
</dbReference>
<dbReference type="SUPFAM" id="SSF81324">
    <property type="entry name" value="Voltage-gated potassium channels"/>
    <property type="match status" value="1"/>
</dbReference>
<dbReference type="PANTHER" id="PTHR10217">
    <property type="entry name" value="VOLTAGE AND LIGAND GATED POTASSIUM CHANNEL"/>
    <property type="match status" value="1"/>
</dbReference>
<dbReference type="Gene3D" id="2.60.120.10">
    <property type="entry name" value="Jelly Rolls"/>
    <property type="match status" value="1"/>
</dbReference>
<evidence type="ECO:0000256" key="10">
    <source>
        <dbReference type="ARBA" id="ARBA00023136"/>
    </source>
</evidence>
<dbReference type="InterPro" id="IPR005821">
    <property type="entry name" value="Ion_trans_dom"/>
</dbReference>
<feature type="compositionally biased region" description="Polar residues" evidence="14">
    <location>
        <begin position="983"/>
        <end position="997"/>
    </location>
</feature>
<evidence type="ECO:0000256" key="8">
    <source>
        <dbReference type="ARBA" id="ARBA00022989"/>
    </source>
</evidence>
<accession>A0A6F9DF15</accession>
<proteinExistence type="evidence at transcript level"/>
<dbReference type="Gene3D" id="3.30.450.20">
    <property type="entry name" value="PAS domain"/>
    <property type="match status" value="1"/>
</dbReference>
<dbReference type="InterPro" id="IPR035965">
    <property type="entry name" value="PAS-like_dom_sf"/>
</dbReference>
<dbReference type="InterPro" id="IPR003950">
    <property type="entry name" value="K_chnl_volt-dep_ELK"/>
</dbReference>
<dbReference type="InterPro" id="IPR018490">
    <property type="entry name" value="cNMP-bd_dom_sf"/>
</dbReference>
<evidence type="ECO:0000256" key="5">
    <source>
        <dbReference type="ARBA" id="ARBA00022826"/>
    </source>
</evidence>
<name>A0A6F9DF15_9ASCI</name>
<keyword evidence="3" id="KW-0633">Potassium transport</keyword>
<evidence type="ECO:0000313" key="18">
    <source>
        <dbReference type="EMBL" id="CAB3258018.1"/>
    </source>
</evidence>
<keyword evidence="10 15" id="KW-0472">Membrane</keyword>
<evidence type="ECO:0000256" key="14">
    <source>
        <dbReference type="SAM" id="MobiDB-lite"/>
    </source>
</evidence>
<feature type="domain" description="Cyclic nucleotide-binding" evidence="16">
    <location>
        <begin position="577"/>
        <end position="678"/>
    </location>
</feature>
<evidence type="ECO:0000256" key="13">
    <source>
        <dbReference type="ARBA" id="ARBA00034430"/>
    </source>
</evidence>
<keyword evidence="2" id="KW-0813">Transport</keyword>
<dbReference type="CDD" id="cd00038">
    <property type="entry name" value="CAP_ED"/>
    <property type="match status" value="1"/>
</dbReference>
<gene>
    <name evidence="18" type="primary">Kcnh8</name>
</gene>
<dbReference type="InterPro" id="IPR000595">
    <property type="entry name" value="cNMP-bd_dom"/>
</dbReference>
<evidence type="ECO:0000259" key="17">
    <source>
        <dbReference type="PROSITE" id="PS50113"/>
    </source>
</evidence>
<keyword evidence="7" id="KW-0630">Potassium</keyword>
<keyword evidence="5" id="KW-0631">Potassium channel</keyword>
<protein>
    <submittedName>
        <fullName evidence="18">Potassium voltage-gated channel subfamily H member 8-like</fullName>
    </submittedName>
</protein>
<reference evidence="18" key="1">
    <citation type="submission" date="2020-04" db="EMBL/GenBank/DDBJ databases">
        <authorList>
            <person name="Neveu A P."/>
        </authorList>
    </citation>
    <scope>NUCLEOTIDE SEQUENCE</scope>
    <source>
        <tissue evidence="18">Whole embryo</tissue>
    </source>
</reference>
<dbReference type="GO" id="GO:0005886">
    <property type="term" value="C:plasma membrane"/>
    <property type="evidence" value="ECO:0007669"/>
    <property type="project" value="TreeGrafter"/>
</dbReference>
<feature type="transmembrane region" description="Helical" evidence="15">
    <location>
        <begin position="239"/>
        <end position="261"/>
    </location>
</feature>
<dbReference type="InterPro" id="IPR050818">
    <property type="entry name" value="KCNH_animal-type"/>
</dbReference>
<feature type="domain" description="PAC" evidence="17">
    <location>
        <begin position="93"/>
        <end position="145"/>
    </location>
</feature>
<dbReference type="PRINTS" id="PR01463">
    <property type="entry name" value="EAGCHANLFMLY"/>
</dbReference>
<dbReference type="InterPro" id="IPR014710">
    <property type="entry name" value="RmlC-like_jellyroll"/>
</dbReference>
<feature type="transmembrane region" description="Helical" evidence="15">
    <location>
        <begin position="379"/>
        <end position="403"/>
    </location>
</feature>
<feature type="transmembrane region" description="Helical" evidence="15">
    <location>
        <begin position="475"/>
        <end position="504"/>
    </location>
</feature>
<keyword evidence="6" id="KW-0851">Voltage-gated channel</keyword>
<dbReference type="Gene3D" id="1.10.287.70">
    <property type="match status" value="1"/>
</dbReference>
<evidence type="ECO:0000256" key="12">
    <source>
        <dbReference type="ARBA" id="ARBA00023303"/>
    </source>
</evidence>
<feature type="compositionally biased region" description="Low complexity" evidence="14">
    <location>
        <begin position="148"/>
        <end position="162"/>
    </location>
</feature>
<dbReference type="FunFam" id="3.30.450.20:FF:000001">
    <property type="entry name" value="Potassium voltage-gated channel subfamily H member 7"/>
    <property type="match status" value="1"/>
</dbReference>
<dbReference type="SMART" id="SM00100">
    <property type="entry name" value="cNMP"/>
    <property type="match status" value="1"/>
</dbReference>
<feature type="region of interest" description="Disordered" evidence="14">
    <location>
        <begin position="144"/>
        <end position="168"/>
    </location>
</feature>
<evidence type="ECO:0000256" key="1">
    <source>
        <dbReference type="ARBA" id="ARBA00004141"/>
    </source>
</evidence>
<evidence type="ECO:0000259" key="16">
    <source>
        <dbReference type="PROSITE" id="PS50042"/>
    </source>
</evidence>
<dbReference type="SUPFAM" id="SSF55785">
    <property type="entry name" value="PYP-like sensor domain (PAS domain)"/>
    <property type="match status" value="1"/>
</dbReference>
<feature type="compositionally biased region" description="Basic residues" evidence="14">
    <location>
        <begin position="1009"/>
        <end position="1020"/>
    </location>
</feature>
<evidence type="ECO:0000256" key="3">
    <source>
        <dbReference type="ARBA" id="ARBA00022538"/>
    </source>
</evidence>
<evidence type="ECO:0000256" key="6">
    <source>
        <dbReference type="ARBA" id="ARBA00022882"/>
    </source>
</evidence>
<feature type="region of interest" description="Disordered" evidence="14">
    <location>
        <begin position="857"/>
        <end position="903"/>
    </location>
</feature>
<dbReference type="SUPFAM" id="SSF51206">
    <property type="entry name" value="cAMP-binding domain-like"/>
    <property type="match status" value="1"/>
</dbReference>
<keyword evidence="12" id="KW-0407">Ion channel</keyword>
<dbReference type="Pfam" id="PF13426">
    <property type="entry name" value="PAS_9"/>
    <property type="match status" value="1"/>
</dbReference>
<evidence type="ECO:0000256" key="11">
    <source>
        <dbReference type="ARBA" id="ARBA00023180"/>
    </source>
</evidence>
<dbReference type="CDD" id="cd00130">
    <property type="entry name" value="PAS"/>
    <property type="match status" value="1"/>
</dbReference>
<feature type="region of interest" description="Disordered" evidence="14">
    <location>
        <begin position="706"/>
        <end position="726"/>
    </location>
</feature>
<keyword evidence="11" id="KW-0325">Glycoprotein</keyword>
<dbReference type="GO" id="GO:0005249">
    <property type="term" value="F:voltage-gated potassium channel activity"/>
    <property type="evidence" value="ECO:0007669"/>
    <property type="project" value="InterPro"/>
</dbReference>
<keyword evidence="9" id="KW-0406">Ion transport</keyword>
<comment type="catalytic activity">
    <reaction evidence="13">
        <text>K(+)(in) = K(+)(out)</text>
        <dbReference type="Rhea" id="RHEA:29463"/>
        <dbReference type="ChEBI" id="CHEBI:29103"/>
    </reaction>
</comment>
<evidence type="ECO:0000256" key="2">
    <source>
        <dbReference type="ARBA" id="ARBA00022448"/>
    </source>
</evidence>
<dbReference type="InterPro" id="IPR000700">
    <property type="entry name" value="PAS-assoc_C"/>
</dbReference>